<dbReference type="AlphaFoldDB" id="A0A7C3IG90"/>
<protein>
    <submittedName>
        <fullName evidence="1">Uncharacterized protein</fullName>
    </submittedName>
</protein>
<organism evidence="1">
    <name type="scientific">Gracilinema caldarium</name>
    <dbReference type="NCBI Taxonomy" id="215591"/>
    <lineage>
        <taxon>Bacteria</taxon>
        <taxon>Pseudomonadati</taxon>
        <taxon>Spirochaetota</taxon>
        <taxon>Spirochaetia</taxon>
        <taxon>Spirochaetales</taxon>
        <taxon>Breznakiellaceae</taxon>
        <taxon>Gracilinema</taxon>
    </lineage>
</organism>
<reference evidence="1" key="1">
    <citation type="journal article" date="2020" name="mSystems">
        <title>Genome- and Community-Level Interaction Insights into Carbon Utilization and Element Cycling Functions of Hydrothermarchaeota in Hydrothermal Sediment.</title>
        <authorList>
            <person name="Zhou Z."/>
            <person name="Liu Y."/>
            <person name="Xu W."/>
            <person name="Pan J."/>
            <person name="Luo Z.H."/>
            <person name="Li M."/>
        </authorList>
    </citation>
    <scope>NUCLEOTIDE SEQUENCE [LARGE SCALE GENOMIC DNA]</scope>
    <source>
        <strain evidence="1">SpSt-503</strain>
    </source>
</reference>
<gene>
    <name evidence="1" type="ORF">ENS59_04120</name>
</gene>
<sequence length="60" mass="7125">MMVQTENHQNKQKLEELKRLINDDLYLAGAIQRIAQVLSEELLEERRAGAVHGRKRQRWI</sequence>
<proteinExistence type="predicted"/>
<evidence type="ECO:0000313" key="1">
    <source>
        <dbReference type="EMBL" id="HFH28684.1"/>
    </source>
</evidence>
<comment type="caution">
    <text evidence="1">The sequence shown here is derived from an EMBL/GenBank/DDBJ whole genome shotgun (WGS) entry which is preliminary data.</text>
</comment>
<dbReference type="EMBL" id="DSVL01000126">
    <property type="protein sequence ID" value="HFH28684.1"/>
    <property type="molecule type" value="Genomic_DNA"/>
</dbReference>
<accession>A0A7C3IG90</accession>
<name>A0A7C3IG90_9SPIR</name>